<protein>
    <submittedName>
        <fullName evidence="1">Pyridoxamine 5'-phosphate oxidase</fullName>
    </submittedName>
</protein>
<dbReference type="RefSeq" id="WP_157341492.1">
    <property type="nucleotide sequence ID" value="NZ_WSEK01000004.1"/>
</dbReference>
<comment type="caution">
    <text evidence="1">The sequence shown here is derived from an EMBL/GenBank/DDBJ whole genome shotgun (WGS) entry which is preliminary data.</text>
</comment>
<name>A0A6L6XPG4_9ACTN</name>
<keyword evidence="2" id="KW-1185">Reference proteome</keyword>
<gene>
    <name evidence="1" type="ORF">GON03_07480</name>
</gene>
<proteinExistence type="predicted"/>
<dbReference type="InterPro" id="IPR012349">
    <property type="entry name" value="Split_barrel_FMN-bd"/>
</dbReference>
<sequence>MSVVVDLAEIADRLREFDRGYLLTAKDGLVKAVSVRASAEDGTLLVPAPGRGSLRNVGVNPAVTLLFPPTESRGMTLLVDGTAVAEGDDVRVTPTGAVLHKAVA</sequence>
<dbReference type="SUPFAM" id="SSF50475">
    <property type="entry name" value="FMN-binding split barrel"/>
    <property type="match status" value="1"/>
</dbReference>
<dbReference type="EMBL" id="WSEK01000004">
    <property type="protein sequence ID" value="MVQ49020.1"/>
    <property type="molecule type" value="Genomic_DNA"/>
</dbReference>
<evidence type="ECO:0000313" key="1">
    <source>
        <dbReference type="EMBL" id="MVQ49020.1"/>
    </source>
</evidence>
<reference evidence="1 2" key="1">
    <citation type="submission" date="2019-12" db="EMBL/GenBank/DDBJ databases">
        <authorList>
            <person name="Huq M.A."/>
        </authorList>
    </citation>
    <scope>NUCLEOTIDE SEQUENCE [LARGE SCALE GENOMIC DNA]</scope>
    <source>
        <strain evidence="1 2">MAH-18</strain>
    </source>
</reference>
<organism evidence="1 2">
    <name type="scientific">Nocardioides agri</name>
    <dbReference type="NCBI Taxonomy" id="2682843"/>
    <lineage>
        <taxon>Bacteria</taxon>
        <taxon>Bacillati</taxon>
        <taxon>Actinomycetota</taxon>
        <taxon>Actinomycetes</taxon>
        <taxon>Propionibacteriales</taxon>
        <taxon>Nocardioidaceae</taxon>
        <taxon>Nocardioides</taxon>
    </lineage>
</organism>
<accession>A0A6L6XPG4</accession>
<dbReference type="Gene3D" id="2.30.110.10">
    <property type="entry name" value="Electron Transport, Fmn-binding Protein, Chain A"/>
    <property type="match status" value="1"/>
</dbReference>
<dbReference type="AlphaFoldDB" id="A0A6L6XPG4"/>
<evidence type="ECO:0000313" key="2">
    <source>
        <dbReference type="Proteomes" id="UP000473525"/>
    </source>
</evidence>
<dbReference type="Proteomes" id="UP000473525">
    <property type="component" value="Unassembled WGS sequence"/>
</dbReference>